<accession>A0A8S9HLL5</accession>
<protein>
    <submittedName>
        <fullName evidence="1">Uncharacterized protein</fullName>
    </submittedName>
</protein>
<dbReference type="AlphaFoldDB" id="A0A8S9HLL5"/>
<name>A0A8S9HLL5_BRACR</name>
<organism evidence="1 2">
    <name type="scientific">Brassica cretica</name>
    <name type="common">Mustard</name>
    <dbReference type="NCBI Taxonomy" id="69181"/>
    <lineage>
        <taxon>Eukaryota</taxon>
        <taxon>Viridiplantae</taxon>
        <taxon>Streptophyta</taxon>
        <taxon>Embryophyta</taxon>
        <taxon>Tracheophyta</taxon>
        <taxon>Spermatophyta</taxon>
        <taxon>Magnoliopsida</taxon>
        <taxon>eudicotyledons</taxon>
        <taxon>Gunneridae</taxon>
        <taxon>Pentapetalae</taxon>
        <taxon>rosids</taxon>
        <taxon>malvids</taxon>
        <taxon>Brassicales</taxon>
        <taxon>Brassicaceae</taxon>
        <taxon>Brassiceae</taxon>
        <taxon>Brassica</taxon>
    </lineage>
</organism>
<sequence>MPSCGQYLASGNDFAIGLKVIHHSVNQDRFETVAVVVVGAVIDLAEEVIQAFEGFEWARDSNSELIRTPLGCYSWLLVPHCEEHNITFTQFIGPAMRFFAGTLVLNYELGIEVNPWVFCEITRVSQYWTVPGICYISLGMERS</sequence>
<evidence type="ECO:0000313" key="2">
    <source>
        <dbReference type="Proteomes" id="UP000712281"/>
    </source>
</evidence>
<reference evidence="1" key="1">
    <citation type="submission" date="2019-12" db="EMBL/GenBank/DDBJ databases">
        <title>Genome sequencing and annotation of Brassica cretica.</title>
        <authorList>
            <person name="Studholme D.J."/>
            <person name="Sarris P.F."/>
        </authorList>
    </citation>
    <scope>NUCLEOTIDE SEQUENCE</scope>
    <source>
        <strain evidence="1">PFS-001/15</strain>
        <tissue evidence="1">Leaf</tissue>
    </source>
</reference>
<comment type="caution">
    <text evidence="1">The sequence shown here is derived from an EMBL/GenBank/DDBJ whole genome shotgun (WGS) entry which is preliminary data.</text>
</comment>
<evidence type="ECO:0000313" key="1">
    <source>
        <dbReference type="EMBL" id="KAF2557767.1"/>
    </source>
</evidence>
<dbReference type="Proteomes" id="UP000712281">
    <property type="component" value="Unassembled WGS sequence"/>
</dbReference>
<proteinExistence type="predicted"/>
<gene>
    <name evidence="1" type="ORF">F2Q68_00015136</name>
</gene>
<dbReference type="EMBL" id="QGKW02001940">
    <property type="protein sequence ID" value="KAF2557767.1"/>
    <property type="molecule type" value="Genomic_DNA"/>
</dbReference>